<name>A0ABZ2U5X0_9ACTN</name>
<reference evidence="1 2" key="1">
    <citation type="journal article" date="2023" name="Virus Evol.">
        <title>Computational host range prediction-The good, the bad, and the ugly.</title>
        <authorList>
            <person name="Howell A.A."/>
            <person name="Versoza C.J."/>
            <person name="Pfeifer S.P."/>
        </authorList>
    </citation>
    <scope>NUCLEOTIDE SEQUENCE [LARGE SCALE GENOMIC DNA]</scope>
    <source>
        <strain evidence="1 2">1610/1b</strain>
    </source>
</reference>
<gene>
    <name evidence="1" type="ORF">RVF87_08900</name>
</gene>
<protein>
    <submittedName>
        <fullName evidence="1">Uncharacterized protein</fullName>
    </submittedName>
</protein>
<evidence type="ECO:0000313" key="1">
    <source>
        <dbReference type="EMBL" id="WYY09155.1"/>
    </source>
</evidence>
<dbReference type="Proteomes" id="UP001479933">
    <property type="component" value="Chromosome"/>
</dbReference>
<proteinExistence type="predicted"/>
<evidence type="ECO:0000313" key="2">
    <source>
        <dbReference type="Proteomes" id="UP001479933"/>
    </source>
</evidence>
<accession>A0ABZ2U5X0</accession>
<organism evidence="1 2">
    <name type="scientific">Gordonia hydrophobica</name>
    <dbReference type="NCBI Taxonomy" id="40516"/>
    <lineage>
        <taxon>Bacteria</taxon>
        <taxon>Bacillati</taxon>
        <taxon>Actinomycetota</taxon>
        <taxon>Actinomycetes</taxon>
        <taxon>Mycobacteriales</taxon>
        <taxon>Gordoniaceae</taxon>
        <taxon>Gordonia</taxon>
    </lineage>
</organism>
<dbReference type="RefSeq" id="WP_066163848.1">
    <property type="nucleotide sequence ID" value="NZ_CP136137.1"/>
</dbReference>
<keyword evidence="2" id="KW-1185">Reference proteome</keyword>
<sequence>MDLSAMPQLSEKVLAASNYLAPLHDIRVDDAQQTSGDSYEVPASFTMGDQVVHRTFRVRTGDYVAIHDGLIEAAPAGFGASGLRFNGQSTGTASVWLFPGAYVIEPDYSSFRFTGGADPVLLVDRSATAQIDALRPEITASVQANFRRLVSASVDACLASPDPDTECGLSVARVDGRPAATAGAVRRLASDALRAELRAQIADPSRMTPMDGIPIDDPPRYLQIQFSDDAVADLTATVTPRQGPPHHASVSRLRRATIDFGTILPRVTWR</sequence>
<dbReference type="EMBL" id="CP136137">
    <property type="protein sequence ID" value="WYY09155.1"/>
    <property type="molecule type" value="Genomic_DNA"/>
</dbReference>